<feature type="transmembrane region" description="Helical" evidence="5">
    <location>
        <begin position="6"/>
        <end position="26"/>
    </location>
</feature>
<dbReference type="NCBIfam" id="TIGR00277">
    <property type="entry name" value="HDIG"/>
    <property type="match status" value="1"/>
</dbReference>
<comment type="function">
    <text evidence="5">Endoribonuclease that initiates mRNA decay.</text>
</comment>
<dbReference type="Gene3D" id="1.10.3210.10">
    <property type="entry name" value="Hypothetical protein af1432"/>
    <property type="match status" value="1"/>
</dbReference>
<dbReference type="NCBIfam" id="TIGR03319">
    <property type="entry name" value="RNase_Y"/>
    <property type="match status" value="1"/>
</dbReference>
<dbReference type="GO" id="GO:0004521">
    <property type="term" value="F:RNA endonuclease activity"/>
    <property type="evidence" value="ECO:0007669"/>
    <property type="project" value="UniProtKB-UniRule"/>
</dbReference>
<dbReference type="InterPro" id="IPR006674">
    <property type="entry name" value="HD_domain"/>
</dbReference>
<keyword evidence="5" id="KW-0812">Transmembrane</keyword>
<dbReference type="SUPFAM" id="SSF54791">
    <property type="entry name" value="Eukaryotic type KH-domain (KH-domain type I)"/>
    <property type="match status" value="1"/>
</dbReference>
<dbReference type="PANTHER" id="PTHR12826">
    <property type="entry name" value="RIBONUCLEASE Y"/>
    <property type="match status" value="1"/>
</dbReference>
<dbReference type="GO" id="GO:0003723">
    <property type="term" value="F:RNA binding"/>
    <property type="evidence" value="ECO:0007669"/>
    <property type="project" value="UniProtKB-UniRule"/>
</dbReference>
<dbReference type="InterPro" id="IPR017705">
    <property type="entry name" value="Ribonuclease_Y"/>
</dbReference>
<dbReference type="GO" id="GO:0006402">
    <property type="term" value="P:mRNA catabolic process"/>
    <property type="evidence" value="ECO:0007669"/>
    <property type="project" value="UniProtKB-UniRule"/>
</dbReference>
<dbReference type="GO" id="GO:0016787">
    <property type="term" value="F:hydrolase activity"/>
    <property type="evidence" value="ECO:0007669"/>
    <property type="project" value="UniProtKB-KW"/>
</dbReference>
<dbReference type="PROSITE" id="PS50084">
    <property type="entry name" value="KH_TYPE_1"/>
    <property type="match status" value="1"/>
</dbReference>
<dbReference type="AlphaFoldDB" id="A0A7C2BFB2"/>
<dbReference type="Pfam" id="PF12072">
    <property type="entry name" value="RNase_Y_N"/>
    <property type="match status" value="1"/>
</dbReference>
<keyword evidence="7" id="KW-0175">Coiled coil</keyword>
<dbReference type="HAMAP" id="MF_00335">
    <property type="entry name" value="RNase_Y"/>
    <property type="match status" value="1"/>
</dbReference>
<dbReference type="InterPro" id="IPR004087">
    <property type="entry name" value="KH_dom"/>
</dbReference>
<sequence>METMLMVVAAVVVTAIVAMSGTYLYLQRAARSRLRATGDEVRRLLEEAEARQREILLEAKDAALKLREELEQEYQQRRQQVERLERRLQAKEEQLDRRLENLEKRERKIQAREKEIEERLEEIARLEQERQAELQRVAQMTLEEARQLVIQQATEEARELLNRQVRELEQQVREEAQQRARMILATAIQRIASEYVAEATVTVVPLPSDDMKGRIIGREGRNIRALEQATGVDLIVDDTPEAVTLSSFDPVRREIARRALLKLIQDGRIHPARIEEVVEKTRQEVEQIIWEEGERAALEAGVQGLHPDLIRLLGRLRFRTSYGQNVLQHSIEVALIAGALAAELGADVNVAKTAGLLHDIGKAVDHEVEGPHALIGADIARRLGRSAKIVHAIAAHHGEEEPKTVEAFIVAAADAISGARPGARREMLEAYIKRLEALESVATSFPGVQKAYAIQAGREVRILVRPDQIDDYGALRLARDVVKKIQETLDYPGQIKVTVIRETRAIDYAR</sequence>
<gene>
    <name evidence="5 8" type="primary">rny</name>
    <name evidence="8" type="ORF">ENP47_06985</name>
</gene>
<keyword evidence="5" id="KW-1133">Transmembrane helix</keyword>
<evidence type="ECO:0000256" key="2">
    <source>
        <dbReference type="ARBA" id="ARBA00022759"/>
    </source>
</evidence>
<accession>A0A7C2BFB2</accession>
<keyword evidence="5" id="KW-1003">Cell membrane</keyword>
<organism evidence="8">
    <name type="scientific">Thermomicrobium roseum</name>
    <dbReference type="NCBI Taxonomy" id="500"/>
    <lineage>
        <taxon>Bacteria</taxon>
        <taxon>Pseudomonadati</taxon>
        <taxon>Thermomicrobiota</taxon>
        <taxon>Thermomicrobia</taxon>
        <taxon>Thermomicrobiales</taxon>
        <taxon>Thermomicrobiaceae</taxon>
        <taxon>Thermomicrobium</taxon>
    </lineage>
</organism>
<evidence type="ECO:0000256" key="4">
    <source>
        <dbReference type="ARBA" id="ARBA00022884"/>
    </source>
</evidence>
<name>A0A7C2BFB2_THERO</name>
<dbReference type="FunFam" id="1.10.3210.10:FF:000022">
    <property type="entry name" value="Ribonuclease Y"/>
    <property type="match status" value="1"/>
</dbReference>
<comment type="similarity">
    <text evidence="5">Belongs to the RNase Y family.</text>
</comment>
<evidence type="ECO:0000256" key="6">
    <source>
        <dbReference type="NCBIfam" id="TIGR03319"/>
    </source>
</evidence>
<evidence type="ECO:0000256" key="5">
    <source>
        <dbReference type="HAMAP-Rule" id="MF_00335"/>
    </source>
</evidence>
<reference evidence="8" key="1">
    <citation type="journal article" date="2020" name="mSystems">
        <title>Genome- and Community-Level Interaction Insights into Carbon Utilization and Element Cycling Functions of Hydrothermarchaeota in Hydrothermal Sediment.</title>
        <authorList>
            <person name="Zhou Z."/>
            <person name="Liu Y."/>
            <person name="Xu W."/>
            <person name="Pan J."/>
            <person name="Luo Z.H."/>
            <person name="Li M."/>
        </authorList>
    </citation>
    <scope>NUCLEOTIDE SEQUENCE [LARGE SCALE GENOMIC DNA]</scope>
    <source>
        <strain evidence="8">SpSt-222</strain>
    </source>
</reference>
<dbReference type="SUPFAM" id="SSF109604">
    <property type="entry name" value="HD-domain/PDEase-like"/>
    <property type="match status" value="1"/>
</dbReference>
<dbReference type="SMART" id="SM00471">
    <property type="entry name" value="HDc"/>
    <property type="match status" value="1"/>
</dbReference>
<keyword evidence="5" id="KW-0472">Membrane</keyword>
<comment type="subcellular location">
    <subcellularLocation>
        <location evidence="5">Cell membrane</location>
        <topology evidence="5">Single-pass membrane protein</topology>
    </subcellularLocation>
</comment>
<proteinExistence type="inferred from homology"/>
<dbReference type="Gene3D" id="3.30.1370.10">
    <property type="entry name" value="K Homology domain, type 1"/>
    <property type="match status" value="1"/>
</dbReference>
<evidence type="ECO:0000256" key="7">
    <source>
        <dbReference type="SAM" id="Coils"/>
    </source>
</evidence>
<feature type="coiled-coil region" evidence="7">
    <location>
        <begin position="31"/>
        <end position="185"/>
    </location>
</feature>
<keyword evidence="2 5" id="KW-0255">Endonuclease</keyword>
<dbReference type="InterPro" id="IPR003607">
    <property type="entry name" value="HD/PDEase_dom"/>
</dbReference>
<dbReference type="Pfam" id="PF01966">
    <property type="entry name" value="HD"/>
    <property type="match status" value="1"/>
</dbReference>
<evidence type="ECO:0000256" key="3">
    <source>
        <dbReference type="ARBA" id="ARBA00022801"/>
    </source>
</evidence>
<dbReference type="InterPro" id="IPR006675">
    <property type="entry name" value="HDIG_dom"/>
</dbReference>
<keyword evidence="3 5" id="KW-0378">Hydrolase</keyword>
<dbReference type="InterPro" id="IPR036612">
    <property type="entry name" value="KH_dom_type_1_sf"/>
</dbReference>
<dbReference type="InterPro" id="IPR004088">
    <property type="entry name" value="KH_dom_type_1"/>
</dbReference>
<dbReference type="EC" id="3.1.-.-" evidence="5 6"/>
<comment type="caution">
    <text evidence="8">The sequence shown here is derived from an EMBL/GenBank/DDBJ whole genome shotgun (WGS) entry which is preliminary data.</text>
</comment>
<dbReference type="EMBL" id="DSJL01000011">
    <property type="protein sequence ID" value="HEF65325.1"/>
    <property type="molecule type" value="Genomic_DNA"/>
</dbReference>
<dbReference type="PANTHER" id="PTHR12826:SF15">
    <property type="entry name" value="RIBONUCLEASE Y"/>
    <property type="match status" value="1"/>
</dbReference>
<evidence type="ECO:0000313" key="8">
    <source>
        <dbReference type="EMBL" id="HEF65325.1"/>
    </source>
</evidence>
<keyword evidence="4 5" id="KW-0694">RNA-binding</keyword>
<dbReference type="InterPro" id="IPR022711">
    <property type="entry name" value="RNase_Y_N"/>
</dbReference>
<dbReference type="Pfam" id="PF00013">
    <property type="entry name" value="KH_1"/>
    <property type="match status" value="1"/>
</dbReference>
<evidence type="ECO:0000256" key="1">
    <source>
        <dbReference type="ARBA" id="ARBA00022722"/>
    </source>
</evidence>
<dbReference type="CDD" id="cd00077">
    <property type="entry name" value="HDc"/>
    <property type="match status" value="1"/>
</dbReference>
<dbReference type="SMART" id="SM00322">
    <property type="entry name" value="KH"/>
    <property type="match status" value="1"/>
</dbReference>
<dbReference type="PROSITE" id="PS51831">
    <property type="entry name" value="HD"/>
    <property type="match status" value="1"/>
</dbReference>
<keyword evidence="1 5" id="KW-0540">Nuclease</keyword>
<dbReference type="GO" id="GO:0005886">
    <property type="term" value="C:plasma membrane"/>
    <property type="evidence" value="ECO:0007669"/>
    <property type="project" value="UniProtKB-SubCell"/>
</dbReference>
<dbReference type="CDD" id="cd22431">
    <property type="entry name" value="KH-I_RNaseY"/>
    <property type="match status" value="1"/>
</dbReference>
<protein>
    <recommendedName>
        <fullName evidence="5 6">Ribonuclease Y</fullName>
        <shortName evidence="5">RNase Y</shortName>
        <ecNumber evidence="5 6">3.1.-.-</ecNumber>
    </recommendedName>
</protein>